<dbReference type="KEGG" id="pkc:PKB_0504"/>
<dbReference type="OrthoDB" id="7361737at2"/>
<protein>
    <recommendedName>
        <fullName evidence="4">MFS transporter</fullName>
    </recommendedName>
</protein>
<keyword evidence="1" id="KW-0812">Transmembrane</keyword>
<organism evidence="2 3">
    <name type="scientific">Pseudomonas knackmussii (strain DSM 6978 / CCUG 54928 / LMG 23759 / B13)</name>
    <dbReference type="NCBI Taxonomy" id="1301098"/>
    <lineage>
        <taxon>Bacteria</taxon>
        <taxon>Pseudomonadati</taxon>
        <taxon>Pseudomonadota</taxon>
        <taxon>Gammaproteobacteria</taxon>
        <taxon>Pseudomonadales</taxon>
        <taxon>Pseudomonadaceae</taxon>
        <taxon>Pseudomonas</taxon>
    </lineage>
</organism>
<dbReference type="HOGENOM" id="CLU_182057_0_0_6"/>
<name>A0A024HBJ4_PSEKB</name>
<evidence type="ECO:0008006" key="4">
    <source>
        <dbReference type="Google" id="ProtNLM"/>
    </source>
</evidence>
<dbReference type="Proteomes" id="UP000025241">
    <property type="component" value="Chromosome I"/>
</dbReference>
<dbReference type="EMBL" id="HG322950">
    <property type="protein sequence ID" value="CDF81882.1"/>
    <property type="molecule type" value="Genomic_DNA"/>
</dbReference>
<keyword evidence="1" id="KW-1133">Transmembrane helix</keyword>
<accession>A0A024HBJ4</accession>
<dbReference type="RefSeq" id="WP_043248764.1">
    <property type="nucleotide sequence ID" value="NZ_HG322950.1"/>
</dbReference>
<evidence type="ECO:0000256" key="1">
    <source>
        <dbReference type="SAM" id="Phobius"/>
    </source>
</evidence>
<feature type="transmembrane region" description="Helical" evidence="1">
    <location>
        <begin position="78"/>
        <end position="96"/>
    </location>
</feature>
<evidence type="ECO:0000313" key="2">
    <source>
        <dbReference type="EMBL" id="CDF81882.1"/>
    </source>
</evidence>
<sequence length="97" mass="10728">MATEGVFDWLGQTVGKIIRFLVEFLSGFLGMIWGAMDAFLHGMAKAIGMDVSIFSFVLLFVGLLLLYSGVRALLRRSIFGGLILTFLGLIVMSWLIH</sequence>
<dbReference type="AlphaFoldDB" id="A0A024HBJ4"/>
<reference evidence="2 3" key="2">
    <citation type="submission" date="2014-05" db="EMBL/GenBank/DDBJ databases">
        <title>Genome sequence of the 3-chlorobenzoate degrading bacterium Pseudomonas knackmussii B13 shows multiple evidence for horizontal gene transfer.</title>
        <authorList>
            <person name="Miyazaki R."/>
            <person name="Bertelli C."/>
            <person name="Falquet L."/>
            <person name="Robinson-Rechavi M."/>
            <person name="Gharib W."/>
            <person name="Roy S."/>
            <person name="Van der Meer J.R."/>
        </authorList>
    </citation>
    <scope>NUCLEOTIDE SEQUENCE [LARGE SCALE GENOMIC DNA]</scope>
    <source>
        <strain evidence="2 3">B13</strain>
    </source>
</reference>
<gene>
    <name evidence="2" type="ORF">PKB_0504</name>
</gene>
<dbReference type="eggNOG" id="ENOG5033109">
    <property type="taxonomic scope" value="Bacteria"/>
</dbReference>
<keyword evidence="1" id="KW-0472">Membrane</keyword>
<feature type="transmembrane region" description="Helical" evidence="1">
    <location>
        <begin position="46"/>
        <end position="66"/>
    </location>
</feature>
<proteinExistence type="predicted"/>
<evidence type="ECO:0000313" key="3">
    <source>
        <dbReference type="Proteomes" id="UP000025241"/>
    </source>
</evidence>
<keyword evidence="3" id="KW-1185">Reference proteome</keyword>
<feature type="transmembrane region" description="Helical" evidence="1">
    <location>
        <begin position="20"/>
        <end position="40"/>
    </location>
</feature>
<reference evidence="2 3" key="1">
    <citation type="submission" date="2013-03" db="EMBL/GenBank/DDBJ databases">
        <authorList>
            <person name="Linke B."/>
        </authorList>
    </citation>
    <scope>NUCLEOTIDE SEQUENCE [LARGE SCALE GENOMIC DNA]</scope>
    <source>
        <strain evidence="2 3">B13</strain>
    </source>
</reference>
<dbReference type="STRING" id="1301098.PKB_0504"/>
<dbReference type="PATRIC" id="fig|1301098.3.peg.518"/>